<dbReference type="PANTHER" id="PTHR43364:SF4">
    <property type="entry name" value="NAD(P)-LINKED OXIDOREDUCTASE SUPERFAMILY PROTEIN"/>
    <property type="match status" value="1"/>
</dbReference>
<dbReference type="Gene3D" id="3.20.20.100">
    <property type="entry name" value="NADP-dependent oxidoreductase domain"/>
    <property type="match status" value="1"/>
</dbReference>
<dbReference type="GO" id="GO:0016491">
    <property type="term" value="F:oxidoreductase activity"/>
    <property type="evidence" value="ECO:0007669"/>
    <property type="project" value="UniProtKB-KW"/>
</dbReference>
<evidence type="ECO:0000259" key="2">
    <source>
        <dbReference type="Pfam" id="PF00248"/>
    </source>
</evidence>
<dbReference type="GO" id="GO:0005829">
    <property type="term" value="C:cytosol"/>
    <property type="evidence" value="ECO:0007669"/>
    <property type="project" value="TreeGrafter"/>
</dbReference>
<dbReference type="AlphaFoldDB" id="A0A221M9J8"/>
<dbReference type="PRINTS" id="PR00069">
    <property type="entry name" value="ALDKETRDTASE"/>
</dbReference>
<accession>A0A221M9J8</accession>
<protein>
    <submittedName>
        <fullName evidence="3">Aldo/keto reductase</fullName>
    </submittedName>
</protein>
<dbReference type="CDD" id="cd19082">
    <property type="entry name" value="AKR_AKR10A1_2"/>
    <property type="match status" value="1"/>
</dbReference>
<dbReference type="InterPro" id="IPR020471">
    <property type="entry name" value="AKR"/>
</dbReference>
<proteinExistence type="predicted"/>
<dbReference type="EMBL" id="CP022437">
    <property type="protein sequence ID" value="ASN04323.1"/>
    <property type="molecule type" value="Genomic_DNA"/>
</dbReference>
<keyword evidence="4" id="KW-1185">Reference proteome</keyword>
<dbReference type="Pfam" id="PF00248">
    <property type="entry name" value="Aldo_ket_red"/>
    <property type="match status" value="1"/>
</dbReference>
<evidence type="ECO:0000313" key="3">
    <source>
        <dbReference type="EMBL" id="ASN04323.1"/>
    </source>
</evidence>
<feature type="domain" description="NADP-dependent oxidoreductase" evidence="2">
    <location>
        <begin position="22"/>
        <end position="314"/>
    </location>
</feature>
<dbReference type="OrthoDB" id="9773828at2"/>
<reference evidence="3 4" key="1">
    <citation type="journal article" date="2003" name="Int. J. Syst. Evol. Microbiol.">
        <title>Virgibacillus carmonensis sp. nov., Virgibacillus necropolis sp. nov. and Virgibacillus picturae sp. nov., three novel species isolated from deteriorated mural paintings, transfer of the species of the genus salibacillus to Virgibacillus, as Virgibacillus marismortui comb. nov. and Virgibacillus salexigens comb. nov., and emended description of the genus Virgibacillus.</title>
        <authorList>
            <person name="Heyrman J."/>
            <person name="Logan N.A."/>
            <person name="Busse H.J."/>
            <person name="Balcaen A."/>
            <person name="Lebbe L."/>
            <person name="Rodriguez-Diaz M."/>
            <person name="Swings J."/>
            <person name="De Vos P."/>
        </authorList>
    </citation>
    <scope>NUCLEOTIDE SEQUENCE [LARGE SCALE GENOMIC DNA]</scope>
    <source>
        <strain evidence="3 4">LMG 19488</strain>
    </source>
</reference>
<dbReference type="Proteomes" id="UP000204391">
    <property type="component" value="Chromosome"/>
</dbReference>
<dbReference type="InterPro" id="IPR050523">
    <property type="entry name" value="AKR_Detox_Biosynth"/>
</dbReference>
<sequence length="317" mass="36158">MKYIDIKGTKNNQTVTLSCSNIVMGTADFLKPDNMKEAEVLLDRYVELGGNLFDSARHYRHSEKVLGMWMGSKKNREEVHILTKGCHPVREAPGTPRVSPENIDEDLMTSLEYLKTDYVDLYALHRDNPEKPVGPIMEALHRHVEAGRIRAIGFSNWELDRIMEADNYAKENGLTRISFNSPNLSLAKPLRPRWENCVSANGNMIEWHNETEIPLLSWSAQAGGLFSGRFNPESRDNQEMVEVYYSEDNWERYERVKQLAEDKNVEPIQVSLSYVLNQKFPSCAIIGPANVAELESSLKGAEIALTEDEVNWIDLKK</sequence>
<dbReference type="RefSeq" id="WP_089530973.1">
    <property type="nucleotide sequence ID" value="NZ_CP022437.1"/>
</dbReference>
<keyword evidence="1" id="KW-0560">Oxidoreductase</keyword>
<organism evidence="3 4">
    <name type="scientific">Virgibacillus necropolis</name>
    <dbReference type="NCBI Taxonomy" id="163877"/>
    <lineage>
        <taxon>Bacteria</taxon>
        <taxon>Bacillati</taxon>
        <taxon>Bacillota</taxon>
        <taxon>Bacilli</taxon>
        <taxon>Bacillales</taxon>
        <taxon>Bacillaceae</taxon>
        <taxon>Virgibacillus</taxon>
    </lineage>
</organism>
<dbReference type="KEGG" id="vne:CFK40_04510"/>
<evidence type="ECO:0000256" key="1">
    <source>
        <dbReference type="ARBA" id="ARBA00023002"/>
    </source>
</evidence>
<dbReference type="PANTHER" id="PTHR43364">
    <property type="entry name" value="NADH-SPECIFIC METHYLGLYOXAL REDUCTASE-RELATED"/>
    <property type="match status" value="1"/>
</dbReference>
<evidence type="ECO:0000313" key="4">
    <source>
        <dbReference type="Proteomes" id="UP000204391"/>
    </source>
</evidence>
<dbReference type="SUPFAM" id="SSF51430">
    <property type="entry name" value="NAD(P)-linked oxidoreductase"/>
    <property type="match status" value="1"/>
</dbReference>
<gene>
    <name evidence="3" type="ORF">CFK40_04510</name>
</gene>
<dbReference type="InterPro" id="IPR023210">
    <property type="entry name" value="NADP_OxRdtase_dom"/>
</dbReference>
<dbReference type="InterPro" id="IPR036812">
    <property type="entry name" value="NAD(P)_OxRdtase_dom_sf"/>
</dbReference>
<name>A0A221M9J8_9BACI</name>